<feature type="transmembrane region" description="Helical" evidence="5">
    <location>
        <begin position="12"/>
        <end position="29"/>
    </location>
</feature>
<dbReference type="Pfam" id="PF13639">
    <property type="entry name" value="zf-RING_2"/>
    <property type="match status" value="1"/>
</dbReference>
<keyword evidence="2 4" id="KW-0863">Zinc-finger</keyword>
<dbReference type="PROSITE" id="PS50089">
    <property type="entry name" value="ZF_RING_2"/>
    <property type="match status" value="1"/>
</dbReference>
<dbReference type="SMART" id="SM00184">
    <property type="entry name" value="RING"/>
    <property type="match status" value="1"/>
</dbReference>
<dbReference type="PROSITE" id="PS01359">
    <property type="entry name" value="ZF_PHD_1"/>
    <property type="match status" value="1"/>
</dbReference>
<keyword evidence="3" id="KW-0862">Zinc</keyword>
<evidence type="ECO:0000256" key="3">
    <source>
        <dbReference type="ARBA" id="ARBA00022833"/>
    </source>
</evidence>
<dbReference type="SUPFAM" id="SSF57850">
    <property type="entry name" value="RING/U-box"/>
    <property type="match status" value="1"/>
</dbReference>
<keyword evidence="5" id="KW-1133">Transmembrane helix</keyword>
<sequence length="141" mass="16490">MISFMHGSSHISTITIIFCTCVYIPFLQLKHTIRTILTKFIIRVHLYLQPCKYDLLEDSSCKVNLVASRFLDLDNMSSSFIEETCSICLVEFEKEHVVCQLPRCNHVFHMDCIEKWLERCQFTCPLCRSLLIHRTNPSPCK</sequence>
<evidence type="ECO:0000256" key="4">
    <source>
        <dbReference type="PROSITE-ProRule" id="PRU00175"/>
    </source>
</evidence>
<evidence type="ECO:0000256" key="5">
    <source>
        <dbReference type="SAM" id="Phobius"/>
    </source>
</evidence>
<evidence type="ECO:0000259" key="6">
    <source>
        <dbReference type="PROSITE" id="PS50089"/>
    </source>
</evidence>
<dbReference type="InterPro" id="IPR019786">
    <property type="entry name" value="Zinc_finger_PHD-type_CS"/>
</dbReference>
<dbReference type="PANTHER" id="PTHR45969">
    <property type="entry name" value="RING ZINC FINGER PROTEIN-RELATED"/>
    <property type="match status" value="1"/>
</dbReference>
<reference evidence="7" key="1">
    <citation type="submission" date="2019-05" db="EMBL/GenBank/DDBJ databases">
        <title>The de novo reference genome and transcriptome assemblies of the wild tomato species Solanum chilense.</title>
        <authorList>
            <person name="Stam R."/>
            <person name="Nosenko T."/>
            <person name="Hoerger A.C."/>
            <person name="Stephan W."/>
            <person name="Seidel M.A."/>
            <person name="Kuhn J.M.M."/>
            <person name="Haberer G."/>
            <person name="Tellier A."/>
        </authorList>
    </citation>
    <scope>NUCLEOTIDE SEQUENCE</scope>
    <source>
        <tissue evidence="7">Mature leaves</tissue>
    </source>
</reference>
<feature type="domain" description="RING-type" evidence="6">
    <location>
        <begin position="85"/>
        <end position="128"/>
    </location>
</feature>
<dbReference type="Gene3D" id="3.30.40.10">
    <property type="entry name" value="Zinc/RING finger domain, C3HC4 (zinc finger)"/>
    <property type="match status" value="1"/>
</dbReference>
<dbReference type="GO" id="GO:0061630">
    <property type="term" value="F:ubiquitin protein ligase activity"/>
    <property type="evidence" value="ECO:0007669"/>
    <property type="project" value="TreeGrafter"/>
</dbReference>
<evidence type="ECO:0000313" key="7">
    <source>
        <dbReference type="EMBL" id="TMW80726.1"/>
    </source>
</evidence>
<keyword evidence="5" id="KW-0812">Transmembrane</keyword>
<dbReference type="EMBL" id="RXGB01042121">
    <property type="protein sequence ID" value="TMW80726.1"/>
    <property type="molecule type" value="Genomic_DNA"/>
</dbReference>
<dbReference type="PANTHER" id="PTHR45969:SF9">
    <property type="entry name" value="RING-TYPE DOMAIN-CONTAINING PROTEIN"/>
    <property type="match status" value="1"/>
</dbReference>
<dbReference type="GO" id="GO:0016567">
    <property type="term" value="P:protein ubiquitination"/>
    <property type="evidence" value="ECO:0007669"/>
    <property type="project" value="TreeGrafter"/>
</dbReference>
<proteinExistence type="predicted"/>
<name>A0A6N2AEP4_SOLCI</name>
<evidence type="ECO:0000256" key="1">
    <source>
        <dbReference type="ARBA" id="ARBA00022723"/>
    </source>
</evidence>
<comment type="caution">
    <text evidence="7">The sequence shown here is derived from an EMBL/GenBank/DDBJ whole genome shotgun (WGS) entry which is preliminary data.</text>
</comment>
<keyword evidence="1" id="KW-0479">Metal-binding</keyword>
<accession>A0A6N2AEP4</accession>
<dbReference type="GO" id="GO:0008270">
    <property type="term" value="F:zinc ion binding"/>
    <property type="evidence" value="ECO:0007669"/>
    <property type="project" value="UniProtKB-KW"/>
</dbReference>
<protein>
    <recommendedName>
        <fullName evidence="6">RING-type domain-containing protein</fullName>
    </recommendedName>
</protein>
<dbReference type="AlphaFoldDB" id="A0A6N2AEP4"/>
<evidence type="ECO:0000256" key="2">
    <source>
        <dbReference type="ARBA" id="ARBA00022771"/>
    </source>
</evidence>
<dbReference type="InterPro" id="IPR013083">
    <property type="entry name" value="Znf_RING/FYVE/PHD"/>
</dbReference>
<organism evidence="7">
    <name type="scientific">Solanum chilense</name>
    <name type="common">Tomato</name>
    <name type="synonym">Lycopersicon chilense</name>
    <dbReference type="NCBI Taxonomy" id="4083"/>
    <lineage>
        <taxon>Eukaryota</taxon>
        <taxon>Viridiplantae</taxon>
        <taxon>Streptophyta</taxon>
        <taxon>Embryophyta</taxon>
        <taxon>Tracheophyta</taxon>
        <taxon>Spermatophyta</taxon>
        <taxon>Magnoliopsida</taxon>
        <taxon>eudicotyledons</taxon>
        <taxon>Gunneridae</taxon>
        <taxon>Pentapetalae</taxon>
        <taxon>asterids</taxon>
        <taxon>lamiids</taxon>
        <taxon>Solanales</taxon>
        <taxon>Solanaceae</taxon>
        <taxon>Solanoideae</taxon>
        <taxon>Solaneae</taxon>
        <taxon>Solanum</taxon>
        <taxon>Solanum subgen. Lycopersicon</taxon>
    </lineage>
</organism>
<dbReference type="InterPro" id="IPR001841">
    <property type="entry name" value="Znf_RING"/>
</dbReference>
<gene>
    <name evidence="7" type="ORF">EJD97_016043</name>
</gene>
<keyword evidence="5" id="KW-0472">Membrane</keyword>